<keyword evidence="1" id="KW-0812">Transmembrane</keyword>
<dbReference type="Proteomes" id="UP000294929">
    <property type="component" value="Unassembled WGS sequence"/>
</dbReference>
<name>A0A4R5WJB0_MYCMU</name>
<feature type="transmembrane region" description="Helical" evidence="1">
    <location>
        <begin position="16"/>
        <end position="39"/>
    </location>
</feature>
<evidence type="ECO:0000256" key="1">
    <source>
        <dbReference type="SAM" id="Phobius"/>
    </source>
</evidence>
<proteinExistence type="predicted"/>
<evidence type="ECO:0000313" key="3">
    <source>
        <dbReference type="Proteomes" id="UP000294929"/>
    </source>
</evidence>
<reference evidence="2 3" key="1">
    <citation type="submission" date="2019-01" db="EMBL/GenBank/DDBJ databases">
        <title>High-quality-draft genome sequences of five non-tuberculosis mycobacteriaceae isolated from a nosocomial environment.</title>
        <authorList>
            <person name="Tiago I."/>
            <person name="Alarico S."/>
            <person name="Pereira S.G."/>
            <person name="Coelho C."/>
            <person name="Maranha A."/>
            <person name="Empadinhas N."/>
        </authorList>
    </citation>
    <scope>NUCLEOTIDE SEQUENCE [LARGE SCALE GENOMIC DNA]</scope>
    <source>
        <strain evidence="2 3">24AIII</strain>
    </source>
</reference>
<dbReference type="EMBL" id="SDLO01000006">
    <property type="protein sequence ID" value="TDK90545.1"/>
    <property type="molecule type" value="Genomic_DNA"/>
</dbReference>
<dbReference type="RefSeq" id="WP_133426331.1">
    <property type="nucleotide sequence ID" value="NZ_SDLO01000006.1"/>
</dbReference>
<evidence type="ECO:0000313" key="2">
    <source>
        <dbReference type="EMBL" id="TDK90545.1"/>
    </source>
</evidence>
<keyword evidence="1" id="KW-1133">Transmembrane helix</keyword>
<accession>A0A4R5WJB0</accession>
<keyword evidence="1" id="KW-0472">Membrane</keyword>
<gene>
    <name evidence="2" type="ORF">EUA03_09000</name>
</gene>
<comment type="caution">
    <text evidence="2">The sequence shown here is derived from an EMBL/GenBank/DDBJ whole genome shotgun (WGS) entry which is preliminary data.</text>
</comment>
<organism evidence="2 3">
    <name type="scientific">Mycolicibacterium mucogenicum</name>
    <name type="common">Mycobacterium mucogenicum</name>
    <dbReference type="NCBI Taxonomy" id="56689"/>
    <lineage>
        <taxon>Bacteria</taxon>
        <taxon>Bacillati</taxon>
        <taxon>Actinomycetota</taxon>
        <taxon>Actinomycetes</taxon>
        <taxon>Mycobacteriales</taxon>
        <taxon>Mycobacteriaceae</taxon>
        <taxon>Mycolicibacterium</taxon>
    </lineage>
</organism>
<dbReference type="InterPro" id="IPR049790">
    <property type="entry name" value="Rv3655c/TadE"/>
</dbReference>
<protein>
    <submittedName>
        <fullName evidence="2">Pilus assembly protein TadE</fullName>
    </submittedName>
</protein>
<sequence length="113" mass="11219">MLSPPRDDRGGVTVEAAFAVAALVVVAVLGVGGLAAVSAQVRCIDAAREAARLAARGDDGAAVDTARRTGPDGASVEVRRDGGRIVARVRVRALLLPGVTVGAEAVAVPEPGA</sequence>
<dbReference type="NCBIfam" id="NF041390">
    <property type="entry name" value="TadE_Rv3655c"/>
    <property type="match status" value="1"/>
</dbReference>
<dbReference type="AlphaFoldDB" id="A0A4R5WJB0"/>